<evidence type="ECO:0000313" key="1">
    <source>
        <dbReference type="EnsemblPlants" id="TuG1812G0100000181.01.T01.cds424886"/>
    </source>
</evidence>
<dbReference type="AlphaFoldDB" id="A0A8R7JVF4"/>
<name>A0A8R7JVF4_TRIUA</name>
<evidence type="ECO:0000313" key="2">
    <source>
        <dbReference type="Proteomes" id="UP000015106"/>
    </source>
</evidence>
<organism evidence="1 2">
    <name type="scientific">Triticum urartu</name>
    <name type="common">Red wild einkorn</name>
    <name type="synonym">Crithodium urartu</name>
    <dbReference type="NCBI Taxonomy" id="4572"/>
    <lineage>
        <taxon>Eukaryota</taxon>
        <taxon>Viridiplantae</taxon>
        <taxon>Streptophyta</taxon>
        <taxon>Embryophyta</taxon>
        <taxon>Tracheophyta</taxon>
        <taxon>Spermatophyta</taxon>
        <taxon>Magnoliopsida</taxon>
        <taxon>Liliopsida</taxon>
        <taxon>Poales</taxon>
        <taxon>Poaceae</taxon>
        <taxon>BOP clade</taxon>
        <taxon>Pooideae</taxon>
        <taxon>Triticodae</taxon>
        <taxon>Triticeae</taxon>
        <taxon>Triticinae</taxon>
        <taxon>Triticum</taxon>
    </lineage>
</organism>
<protein>
    <submittedName>
        <fullName evidence="1">Uncharacterized protein</fullName>
    </submittedName>
</protein>
<dbReference type="EnsemblPlants" id="TuG1812G0100000181.01.T01">
    <property type="protein sequence ID" value="TuG1812G0100000181.01.T01.cds424886"/>
    <property type="gene ID" value="TuG1812G0100000181.01"/>
</dbReference>
<keyword evidence="2" id="KW-1185">Reference proteome</keyword>
<reference evidence="1" key="2">
    <citation type="submission" date="2018-03" db="EMBL/GenBank/DDBJ databases">
        <title>The Triticum urartu genome reveals the dynamic nature of wheat genome evolution.</title>
        <authorList>
            <person name="Ling H."/>
            <person name="Ma B."/>
            <person name="Shi X."/>
            <person name="Liu H."/>
            <person name="Dong L."/>
            <person name="Sun H."/>
            <person name="Cao Y."/>
            <person name="Gao Q."/>
            <person name="Zheng S."/>
            <person name="Li Y."/>
            <person name="Yu Y."/>
            <person name="Du H."/>
            <person name="Qi M."/>
            <person name="Li Y."/>
            <person name="Yu H."/>
            <person name="Cui Y."/>
            <person name="Wang N."/>
            <person name="Chen C."/>
            <person name="Wu H."/>
            <person name="Zhao Y."/>
            <person name="Zhang J."/>
            <person name="Li Y."/>
            <person name="Zhou W."/>
            <person name="Zhang B."/>
            <person name="Hu W."/>
            <person name="Eijk M."/>
            <person name="Tang J."/>
            <person name="Witsenboer H."/>
            <person name="Zhao S."/>
            <person name="Li Z."/>
            <person name="Zhang A."/>
            <person name="Wang D."/>
            <person name="Liang C."/>
        </authorList>
    </citation>
    <scope>NUCLEOTIDE SEQUENCE [LARGE SCALE GENOMIC DNA]</scope>
    <source>
        <strain evidence="1">cv. G1812</strain>
    </source>
</reference>
<dbReference type="Gramene" id="TuG1812G0100000181.01.T01">
    <property type="protein sequence ID" value="TuG1812G0100000181.01.T01.cds424886"/>
    <property type="gene ID" value="TuG1812G0100000181.01"/>
</dbReference>
<reference evidence="2" key="1">
    <citation type="journal article" date="2013" name="Nature">
        <title>Draft genome of the wheat A-genome progenitor Triticum urartu.</title>
        <authorList>
            <person name="Ling H.Q."/>
            <person name="Zhao S."/>
            <person name="Liu D."/>
            <person name="Wang J."/>
            <person name="Sun H."/>
            <person name="Zhang C."/>
            <person name="Fan H."/>
            <person name="Li D."/>
            <person name="Dong L."/>
            <person name="Tao Y."/>
            <person name="Gao C."/>
            <person name="Wu H."/>
            <person name="Li Y."/>
            <person name="Cui Y."/>
            <person name="Guo X."/>
            <person name="Zheng S."/>
            <person name="Wang B."/>
            <person name="Yu K."/>
            <person name="Liang Q."/>
            <person name="Yang W."/>
            <person name="Lou X."/>
            <person name="Chen J."/>
            <person name="Feng M."/>
            <person name="Jian J."/>
            <person name="Zhang X."/>
            <person name="Luo G."/>
            <person name="Jiang Y."/>
            <person name="Liu J."/>
            <person name="Wang Z."/>
            <person name="Sha Y."/>
            <person name="Zhang B."/>
            <person name="Wu H."/>
            <person name="Tang D."/>
            <person name="Shen Q."/>
            <person name="Xue P."/>
            <person name="Zou S."/>
            <person name="Wang X."/>
            <person name="Liu X."/>
            <person name="Wang F."/>
            <person name="Yang Y."/>
            <person name="An X."/>
            <person name="Dong Z."/>
            <person name="Zhang K."/>
            <person name="Zhang X."/>
            <person name="Luo M.C."/>
            <person name="Dvorak J."/>
            <person name="Tong Y."/>
            <person name="Wang J."/>
            <person name="Yang H."/>
            <person name="Li Z."/>
            <person name="Wang D."/>
            <person name="Zhang A."/>
            <person name="Wang J."/>
        </authorList>
    </citation>
    <scope>NUCLEOTIDE SEQUENCE</scope>
    <source>
        <strain evidence="2">cv. G1812</strain>
    </source>
</reference>
<dbReference type="Proteomes" id="UP000015106">
    <property type="component" value="Chromosome 1"/>
</dbReference>
<accession>A0A8R7JVF4</accession>
<sequence>MLEPLLHLASEPSMLAVLQLVGELIDDVFDLEGEAPDLADEDSSGLVGVLEPLCLLQVGLNALKLLLGPANLAEEAPEGGGFLAQQRPSVGRRLFRQRPAERHHQLPDNSLCHGC</sequence>
<reference evidence="1" key="3">
    <citation type="submission" date="2022-06" db="UniProtKB">
        <authorList>
            <consortium name="EnsemblPlants"/>
        </authorList>
    </citation>
    <scope>IDENTIFICATION</scope>
</reference>
<proteinExistence type="predicted"/>